<feature type="region of interest" description="Disordered" evidence="1">
    <location>
        <begin position="1"/>
        <end position="21"/>
    </location>
</feature>
<dbReference type="RefSeq" id="WP_189257019.1">
    <property type="nucleotide sequence ID" value="NZ_BMRE01000032.1"/>
</dbReference>
<evidence type="ECO:0000313" key="3">
    <source>
        <dbReference type="Proteomes" id="UP000649573"/>
    </source>
</evidence>
<proteinExistence type="predicted"/>
<evidence type="ECO:0000256" key="1">
    <source>
        <dbReference type="SAM" id="MobiDB-lite"/>
    </source>
</evidence>
<reference evidence="3" key="1">
    <citation type="journal article" date="2019" name="Int. J. Syst. Evol. Microbiol.">
        <title>The Global Catalogue of Microorganisms (GCM) 10K type strain sequencing project: providing services to taxonomists for standard genome sequencing and annotation.</title>
        <authorList>
            <consortium name="The Broad Institute Genomics Platform"/>
            <consortium name="The Broad Institute Genome Sequencing Center for Infectious Disease"/>
            <person name="Wu L."/>
            <person name="Ma J."/>
        </authorList>
    </citation>
    <scope>NUCLEOTIDE SEQUENCE [LARGE SCALE GENOMIC DNA]</scope>
    <source>
        <strain evidence="3">JCM 3296</strain>
    </source>
</reference>
<gene>
    <name evidence="2" type="ORF">GCM10010178_59110</name>
</gene>
<protein>
    <submittedName>
        <fullName evidence="2">Uncharacterized protein</fullName>
    </submittedName>
</protein>
<evidence type="ECO:0000313" key="2">
    <source>
        <dbReference type="EMBL" id="GGU59080.1"/>
    </source>
</evidence>
<accession>A0ABQ2UZB5</accession>
<keyword evidence="3" id="KW-1185">Reference proteome</keyword>
<comment type="caution">
    <text evidence="2">The sequence shown here is derived from an EMBL/GenBank/DDBJ whole genome shotgun (WGS) entry which is preliminary data.</text>
</comment>
<name>A0ABQ2UZB5_9PSEU</name>
<feature type="compositionally biased region" description="Basic and acidic residues" evidence="1">
    <location>
        <begin position="12"/>
        <end position="21"/>
    </location>
</feature>
<dbReference type="Proteomes" id="UP000649573">
    <property type="component" value="Unassembled WGS sequence"/>
</dbReference>
<organism evidence="2 3">
    <name type="scientific">Lentzea flava</name>
    <dbReference type="NCBI Taxonomy" id="103732"/>
    <lineage>
        <taxon>Bacteria</taxon>
        <taxon>Bacillati</taxon>
        <taxon>Actinomycetota</taxon>
        <taxon>Actinomycetes</taxon>
        <taxon>Pseudonocardiales</taxon>
        <taxon>Pseudonocardiaceae</taxon>
        <taxon>Lentzea</taxon>
    </lineage>
</organism>
<sequence length="132" mass="14657">MPASDEPANPDSGRDDEPDERREVWTYAGIRWDGKLHYAWWDDSELLHYRKRLVTVAVGGQAELSVRRSDDLITVMTGPAQPNRALATPVSTTPSWFTGGLPPASPPWLNVTRSASTPWTTCCGRCSTSRRS</sequence>
<dbReference type="EMBL" id="BMRE01000032">
    <property type="protein sequence ID" value="GGU59080.1"/>
    <property type="molecule type" value="Genomic_DNA"/>
</dbReference>